<protein>
    <submittedName>
        <fullName evidence="1">Uncharacterized protein</fullName>
    </submittedName>
</protein>
<evidence type="ECO:0000313" key="1">
    <source>
        <dbReference type="EMBL" id="MPC80776.1"/>
    </source>
</evidence>
<keyword evidence="2" id="KW-1185">Reference proteome</keyword>
<dbReference type="Proteomes" id="UP000324222">
    <property type="component" value="Unassembled WGS sequence"/>
</dbReference>
<accession>A0A5B7IFN4</accession>
<comment type="caution">
    <text evidence="1">The sequence shown here is derived from an EMBL/GenBank/DDBJ whole genome shotgun (WGS) entry which is preliminary data.</text>
</comment>
<gene>
    <name evidence="1" type="ORF">E2C01_075367</name>
</gene>
<organism evidence="1 2">
    <name type="scientific">Portunus trituberculatus</name>
    <name type="common">Swimming crab</name>
    <name type="synonym">Neptunus trituberculatus</name>
    <dbReference type="NCBI Taxonomy" id="210409"/>
    <lineage>
        <taxon>Eukaryota</taxon>
        <taxon>Metazoa</taxon>
        <taxon>Ecdysozoa</taxon>
        <taxon>Arthropoda</taxon>
        <taxon>Crustacea</taxon>
        <taxon>Multicrustacea</taxon>
        <taxon>Malacostraca</taxon>
        <taxon>Eumalacostraca</taxon>
        <taxon>Eucarida</taxon>
        <taxon>Decapoda</taxon>
        <taxon>Pleocyemata</taxon>
        <taxon>Brachyura</taxon>
        <taxon>Eubrachyura</taxon>
        <taxon>Portunoidea</taxon>
        <taxon>Portunidae</taxon>
        <taxon>Portuninae</taxon>
        <taxon>Portunus</taxon>
    </lineage>
</organism>
<dbReference type="EMBL" id="VSRR010054981">
    <property type="protein sequence ID" value="MPC80776.1"/>
    <property type="molecule type" value="Genomic_DNA"/>
</dbReference>
<sequence length="64" mass="7049">MSRSVLRRGEDVFTRQRLKDKEAEPGVTSKSCICIPISRPPQGDCRFLLCGQNRGAKAAWGTVA</sequence>
<reference evidence="1 2" key="1">
    <citation type="submission" date="2019-05" db="EMBL/GenBank/DDBJ databases">
        <title>Another draft genome of Portunus trituberculatus and its Hox gene families provides insights of decapod evolution.</title>
        <authorList>
            <person name="Jeong J.-H."/>
            <person name="Song I."/>
            <person name="Kim S."/>
            <person name="Choi T."/>
            <person name="Kim D."/>
            <person name="Ryu S."/>
            <person name="Kim W."/>
        </authorList>
    </citation>
    <scope>NUCLEOTIDE SEQUENCE [LARGE SCALE GENOMIC DNA]</scope>
    <source>
        <tissue evidence="1">Muscle</tissue>
    </source>
</reference>
<dbReference type="AlphaFoldDB" id="A0A5B7IFN4"/>
<proteinExistence type="predicted"/>
<evidence type="ECO:0000313" key="2">
    <source>
        <dbReference type="Proteomes" id="UP000324222"/>
    </source>
</evidence>
<name>A0A5B7IFN4_PORTR</name>